<proteinExistence type="predicted"/>
<dbReference type="Proteomes" id="UP000187172">
    <property type="component" value="Unassembled WGS sequence"/>
</dbReference>
<evidence type="ECO:0008006" key="4">
    <source>
        <dbReference type="Google" id="ProtNLM"/>
    </source>
</evidence>
<dbReference type="EMBL" id="MRTP01000001">
    <property type="protein sequence ID" value="OMF57331.1"/>
    <property type="molecule type" value="Genomic_DNA"/>
</dbReference>
<feature type="signal peptide" evidence="1">
    <location>
        <begin position="1"/>
        <end position="21"/>
    </location>
</feature>
<reference evidence="2 3" key="1">
    <citation type="submission" date="2016-11" db="EMBL/GenBank/DDBJ databases">
        <title>Paenibacillus species isolates.</title>
        <authorList>
            <person name="Beno S.M."/>
        </authorList>
    </citation>
    <scope>NUCLEOTIDE SEQUENCE [LARGE SCALE GENOMIC DNA]</scope>
    <source>
        <strain evidence="2 3">FSL R5-0378</strain>
    </source>
</reference>
<keyword evidence="1" id="KW-0732">Signal</keyword>
<dbReference type="InterPro" id="IPR025372">
    <property type="entry name" value="DUF4362"/>
</dbReference>
<feature type="chain" id="PRO_5012593542" description="DUF4362 domain-containing protein" evidence="1">
    <location>
        <begin position="22"/>
        <end position="185"/>
    </location>
</feature>
<sequence>MIKWVLILAAGLVLLSGCSEKSGGSIDNTTTPSTAPALGETISLPSKPKAFPAVSDPYDADKAAANGDIVNVHGKMYNLEKWKLFLGNLDMGVPNQVRITQYTDEGDPIFYELVYDGAEAIVYTYDNSRDGFGSDAGRPSTVCRGIELEKNKEYGSHYKLTGCDNETSDTFWFTDVEEEAEQGSQ</sequence>
<dbReference type="Pfam" id="PF14275">
    <property type="entry name" value="DUF4362"/>
    <property type="match status" value="1"/>
</dbReference>
<dbReference type="AlphaFoldDB" id="A0A1R1EZX8"/>
<evidence type="ECO:0000313" key="2">
    <source>
        <dbReference type="EMBL" id="OMF57331.1"/>
    </source>
</evidence>
<dbReference type="PROSITE" id="PS51257">
    <property type="entry name" value="PROKAR_LIPOPROTEIN"/>
    <property type="match status" value="1"/>
</dbReference>
<accession>A0A1R1EZX8</accession>
<dbReference type="STRING" id="297318.BK138_01555"/>
<comment type="caution">
    <text evidence="2">The sequence shown here is derived from an EMBL/GenBank/DDBJ whole genome shotgun (WGS) entry which is preliminary data.</text>
</comment>
<keyword evidence="3" id="KW-1185">Reference proteome</keyword>
<organism evidence="2 3">
    <name type="scientific">Paenibacillus rhizosphaerae</name>
    <dbReference type="NCBI Taxonomy" id="297318"/>
    <lineage>
        <taxon>Bacteria</taxon>
        <taxon>Bacillati</taxon>
        <taxon>Bacillota</taxon>
        <taxon>Bacilli</taxon>
        <taxon>Bacillales</taxon>
        <taxon>Paenibacillaceae</taxon>
        <taxon>Paenibacillus</taxon>
    </lineage>
</organism>
<evidence type="ECO:0000256" key="1">
    <source>
        <dbReference type="SAM" id="SignalP"/>
    </source>
</evidence>
<name>A0A1R1EZX8_9BACL</name>
<evidence type="ECO:0000313" key="3">
    <source>
        <dbReference type="Proteomes" id="UP000187172"/>
    </source>
</evidence>
<protein>
    <recommendedName>
        <fullName evidence="4">DUF4362 domain-containing protein</fullName>
    </recommendedName>
</protein>
<gene>
    <name evidence="2" type="ORF">BK138_01555</name>
</gene>